<dbReference type="RefSeq" id="WP_073519192.1">
    <property type="nucleotide sequence ID" value="NZ_MPOM01000070.1"/>
</dbReference>
<reference evidence="1 2" key="1">
    <citation type="submission" date="2016-11" db="EMBL/GenBank/DDBJ databases">
        <title>Identification of Bacillus cereus isolated from egg-white.</title>
        <authorList>
            <person name="Soni A."/>
            <person name="Oey I."/>
            <person name="Silcock P."/>
            <person name="Bremer P."/>
        </authorList>
    </citation>
    <scope>NUCLEOTIDE SEQUENCE [LARGE SCALE GENOMIC DNA]</scope>
    <source>
        <strain evidence="1 2">NZAS03</strain>
    </source>
</reference>
<dbReference type="EMBL" id="MPON01000037">
    <property type="protein sequence ID" value="OKA30506.1"/>
    <property type="molecule type" value="Genomic_DNA"/>
</dbReference>
<gene>
    <name evidence="1" type="ORF">BJR07_29805</name>
</gene>
<proteinExistence type="predicted"/>
<organism evidence="1 2">
    <name type="scientific">Bacillus cereus</name>
    <dbReference type="NCBI Taxonomy" id="1396"/>
    <lineage>
        <taxon>Bacteria</taxon>
        <taxon>Bacillati</taxon>
        <taxon>Bacillota</taxon>
        <taxon>Bacilli</taxon>
        <taxon>Bacillales</taxon>
        <taxon>Bacillaceae</taxon>
        <taxon>Bacillus</taxon>
        <taxon>Bacillus cereus group</taxon>
    </lineage>
</organism>
<protein>
    <recommendedName>
        <fullName evidence="3">DUF3168 domain-containing protein</fullName>
    </recommendedName>
</protein>
<dbReference type="Proteomes" id="UP000186535">
    <property type="component" value="Unassembled WGS sequence"/>
</dbReference>
<sequence length="118" mass="13462">MTDYVDPIPHIVRFFKIFDVTCYGNTFPLKAKYPSICVKVAGGRGFTRLQVTSRSEIDDIEAMNVLINAINILERHTASITGLQVEWCEKEGNPTPSYDAEANKYQGWCYMRLEHLEA</sequence>
<dbReference type="AlphaFoldDB" id="A0A1C4FNK1"/>
<comment type="caution">
    <text evidence="1">The sequence shown here is derived from an EMBL/GenBank/DDBJ whole genome shotgun (WGS) entry which is preliminary data.</text>
</comment>
<evidence type="ECO:0000313" key="1">
    <source>
        <dbReference type="EMBL" id="OKA30506.1"/>
    </source>
</evidence>
<evidence type="ECO:0000313" key="2">
    <source>
        <dbReference type="Proteomes" id="UP000186535"/>
    </source>
</evidence>
<name>A0A1C4FNK1_BACCE</name>
<accession>A0A1C4FNK1</accession>
<evidence type="ECO:0008006" key="3">
    <source>
        <dbReference type="Google" id="ProtNLM"/>
    </source>
</evidence>